<feature type="compositionally biased region" description="Low complexity" evidence="6">
    <location>
        <begin position="59"/>
        <end position="68"/>
    </location>
</feature>
<sequence>MRITLLSHFCCSVPWFRERRRVIARAGIAVYGKFTILNVNPYCEYKSMTSPKDERTDSSNRNGGSRNGSTKDVGAVVNAIQLLRHLAHQQAPEGVAAIARATGVSPSSAFNILRTLNNEGFVRFDESSKTYQLGIGLSELTVNLIGQSYADLIQPELERLALNLDILIVLWRITHDNHVSVIARGIPNVAHVDVRLDSRLPELIGACGRAIAGVRDLPDAELRRRFARLRWENPPSFEEYQHGVKEAQERGWALDDNCLYRGISMVASVLSDHHNQPRFAISGIGITAQHDARGLARAGDAIRDTAHFLERSLFPRNLRENAIDE</sequence>
<evidence type="ECO:0000256" key="2">
    <source>
        <dbReference type="ARBA" id="ARBA00023125"/>
    </source>
</evidence>
<dbReference type="STRING" id="930169.B5T_01672"/>
<evidence type="ECO:0000313" key="9">
    <source>
        <dbReference type="EMBL" id="AFT69951.1"/>
    </source>
</evidence>
<dbReference type="PATRIC" id="fig|930169.3.peg.1654"/>
<evidence type="ECO:0000256" key="1">
    <source>
        <dbReference type="ARBA" id="ARBA00023015"/>
    </source>
</evidence>
<evidence type="ECO:0000313" key="10">
    <source>
        <dbReference type="Proteomes" id="UP000006286"/>
    </source>
</evidence>
<dbReference type="HOGENOM" id="CLU_062618_4_2_6"/>
<keyword evidence="1" id="KW-0805">Transcription regulation</keyword>
<dbReference type="PROSITE" id="PS51077">
    <property type="entry name" value="HTH_ICLR"/>
    <property type="match status" value="1"/>
</dbReference>
<keyword evidence="3" id="KW-0804">Transcription</keyword>
<dbReference type="PANTHER" id="PTHR30136:SF24">
    <property type="entry name" value="HTH-TYPE TRANSCRIPTIONAL REPRESSOR ALLR"/>
    <property type="match status" value="1"/>
</dbReference>
<evidence type="ECO:0000256" key="4">
    <source>
        <dbReference type="ARBA" id="ARBA00040379"/>
    </source>
</evidence>
<dbReference type="eggNOG" id="COG1414">
    <property type="taxonomic scope" value="Bacteria"/>
</dbReference>
<dbReference type="GO" id="GO:0003677">
    <property type="term" value="F:DNA binding"/>
    <property type="evidence" value="ECO:0007669"/>
    <property type="project" value="UniProtKB-KW"/>
</dbReference>
<keyword evidence="10" id="KW-1185">Reference proteome</keyword>
<evidence type="ECO:0000256" key="5">
    <source>
        <dbReference type="ARBA" id="ARBA00042627"/>
    </source>
</evidence>
<feature type="domain" description="HTH iclR-type" evidence="7">
    <location>
        <begin position="73"/>
        <end position="135"/>
    </location>
</feature>
<dbReference type="GO" id="GO:0003700">
    <property type="term" value="F:DNA-binding transcription factor activity"/>
    <property type="evidence" value="ECO:0007669"/>
    <property type="project" value="TreeGrafter"/>
</dbReference>
<feature type="region of interest" description="Disordered" evidence="6">
    <location>
        <begin position="48"/>
        <end position="71"/>
    </location>
</feature>
<dbReference type="Pfam" id="PF09339">
    <property type="entry name" value="HTH_IclR"/>
    <property type="match status" value="1"/>
</dbReference>
<dbReference type="PROSITE" id="PS51078">
    <property type="entry name" value="ICLR_ED"/>
    <property type="match status" value="1"/>
</dbReference>
<dbReference type="SUPFAM" id="SSF55781">
    <property type="entry name" value="GAF domain-like"/>
    <property type="match status" value="1"/>
</dbReference>
<dbReference type="InterPro" id="IPR005471">
    <property type="entry name" value="Tscrpt_reg_IclR_N"/>
</dbReference>
<gene>
    <name evidence="9" type="ordered locus">B5T_01672</name>
</gene>
<accession>K0CED3</accession>
<dbReference type="InterPro" id="IPR036388">
    <property type="entry name" value="WH-like_DNA-bd_sf"/>
</dbReference>
<keyword evidence="2" id="KW-0238">DNA-binding</keyword>
<organism evidence="9 10">
    <name type="scientific">Alcanivorax dieselolei (strain DSM 16502 / CGMCC 1.3690 / MCCC 1A00001 / B-5)</name>
    <name type="common">Alloalcanivorax dieselolei</name>
    <dbReference type="NCBI Taxonomy" id="930169"/>
    <lineage>
        <taxon>Bacteria</taxon>
        <taxon>Pseudomonadati</taxon>
        <taxon>Pseudomonadota</taxon>
        <taxon>Gammaproteobacteria</taxon>
        <taxon>Oceanospirillales</taxon>
        <taxon>Alcanivoracaceae</taxon>
        <taxon>Alloalcanivorax</taxon>
    </lineage>
</organism>
<dbReference type="SMART" id="SM00346">
    <property type="entry name" value="HTH_ICLR"/>
    <property type="match status" value="1"/>
</dbReference>
<dbReference type="AlphaFoldDB" id="K0CED3"/>
<evidence type="ECO:0000259" key="8">
    <source>
        <dbReference type="PROSITE" id="PS51078"/>
    </source>
</evidence>
<evidence type="ECO:0000256" key="6">
    <source>
        <dbReference type="SAM" id="MobiDB-lite"/>
    </source>
</evidence>
<evidence type="ECO:0000256" key="3">
    <source>
        <dbReference type="ARBA" id="ARBA00023163"/>
    </source>
</evidence>
<dbReference type="InterPro" id="IPR050707">
    <property type="entry name" value="HTH_MetabolicPath_Reg"/>
</dbReference>
<dbReference type="SUPFAM" id="SSF46785">
    <property type="entry name" value="Winged helix' DNA-binding domain"/>
    <property type="match status" value="1"/>
</dbReference>
<feature type="domain" description="IclR-ED" evidence="8">
    <location>
        <begin position="129"/>
        <end position="315"/>
    </location>
</feature>
<dbReference type="KEGG" id="adi:B5T_01672"/>
<dbReference type="InterPro" id="IPR014757">
    <property type="entry name" value="Tscrpt_reg_IclR_C"/>
</dbReference>
<proteinExistence type="predicted"/>
<dbReference type="GO" id="GO:0045892">
    <property type="term" value="P:negative regulation of DNA-templated transcription"/>
    <property type="evidence" value="ECO:0007669"/>
    <property type="project" value="TreeGrafter"/>
</dbReference>
<dbReference type="Gene3D" id="1.10.10.10">
    <property type="entry name" value="Winged helix-like DNA-binding domain superfamily/Winged helix DNA-binding domain"/>
    <property type="match status" value="1"/>
</dbReference>
<reference evidence="9 10" key="1">
    <citation type="journal article" date="2012" name="J. Bacteriol.">
        <title>Complete genome sequence of Alcanivorax dieselolei type strain B5.</title>
        <authorList>
            <person name="Lai Q."/>
            <person name="Li W."/>
            <person name="Shao Z."/>
        </authorList>
    </citation>
    <scope>NUCLEOTIDE SEQUENCE [LARGE SCALE GENOMIC DNA]</scope>
    <source>
        <strain evidence="10">DSM 16502 / CGMCC 1.3690 / B-5</strain>
    </source>
</reference>
<protein>
    <recommendedName>
        <fullName evidence="4">HTH-type transcriptional repressor AllR</fullName>
    </recommendedName>
    <alternativeName>
        <fullName evidence="5">Negative regulator of allantoin and glyoxylate utilization operons</fullName>
    </alternativeName>
</protein>
<dbReference type="Proteomes" id="UP000006286">
    <property type="component" value="Chromosome"/>
</dbReference>
<dbReference type="PANTHER" id="PTHR30136">
    <property type="entry name" value="HELIX-TURN-HELIX TRANSCRIPTIONAL REGULATOR, ICLR FAMILY"/>
    <property type="match status" value="1"/>
</dbReference>
<dbReference type="EMBL" id="CP003466">
    <property type="protein sequence ID" value="AFT69951.1"/>
    <property type="molecule type" value="Genomic_DNA"/>
</dbReference>
<dbReference type="Gene3D" id="3.30.450.40">
    <property type="match status" value="1"/>
</dbReference>
<name>K0CED3_ALCDB</name>
<evidence type="ECO:0000259" key="7">
    <source>
        <dbReference type="PROSITE" id="PS51077"/>
    </source>
</evidence>
<dbReference type="InterPro" id="IPR029016">
    <property type="entry name" value="GAF-like_dom_sf"/>
</dbReference>
<dbReference type="InterPro" id="IPR036390">
    <property type="entry name" value="WH_DNA-bd_sf"/>
</dbReference>
<dbReference type="Pfam" id="PF01614">
    <property type="entry name" value="IclR_C"/>
    <property type="match status" value="1"/>
</dbReference>